<feature type="transmembrane region" description="Helical" evidence="1">
    <location>
        <begin position="128"/>
        <end position="149"/>
    </location>
</feature>
<feature type="transmembrane region" description="Helical" evidence="1">
    <location>
        <begin position="98"/>
        <end position="116"/>
    </location>
</feature>
<evidence type="ECO:0000313" key="3">
    <source>
        <dbReference type="EMBL" id="RAI88210.1"/>
    </source>
</evidence>
<gene>
    <name evidence="3" type="ORF">DET54_116100</name>
    <name evidence="2" type="ORF">DET56_10498</name>
</gene>
<reference evidence="2 4" key="1">
    <citation type="submission" date="2018-05" db="EMBL/GenBank/DDBJ databases">
        <title>Freshwater and sediment microbial communities from various areas in North America, analyzing microbe dynamics in response to fracking.</title>
        <authorList>
            <person name="Lamendella R."/>
        </authorList>
    </citation>
    <scope>NUCLEOTIDE SEQUENCE [LARGE SCALE GENOMIC DNA]</scope>
    <source>
        <strain evidence="2 4">DB-3</strain>
        <strain evidence="3 5">NG-13</strain>
    </source>
</reference>
<keyword evidence="1" id="KW-0812">Transmembrane</keyword>
<dbReference type="Proteomes" id="UP000248827">
    <property type="component" value="Unassembled WGS sequence"/>
</dbReference>
<dbReference type="Proteomes" id="UP000247078">
    <property type="component" value="Unassembled WGS sequence"/>
</dbReference>
<protein>
    <submittedName>
        <fullName evidence="2">Uncharacterized protein</fullName>
    </submittedName>
</protein>
<evidence type="ECO:0000256" key="1">
    <source>
        <dbReference type="SAM" id="Phobius"/>
    </source>
</evidence>
<sequence>MSKQSLQSYWYVPFPIKLLAVILTCVSLSMVIGLMRYVPLAERAEDTYYYPFWYTLIISLLINLAVLLFLILPLSLFVDQVLASLKLNRSVSKVICKILAYFLLGVGSALLFSIFVYRMHAFQNAGPYQYVVITTFVFLLWQSGLGWILNRSRKQKQQTSTG</sequence>
<evidence type="ECO:0000313" key="4">
    <source>
        <dbReference type="Proteomes" id="UP000247078"/>
    </source>
</evidence>
<proteinExistence type="predicted"/>
<feature type="transmembrane region" description="Helical" evidence="1">
    <location>
        <begin position="52"/>
        <end position="77"/>
    </location>
</feature>
<keyword evidence="1" id="KW-1133">Transmembrane helix</keyword>
<dbReference type="EMBL" id="QLLI01000016">
    <property type="protein sequence ID" value="RAI88210.1"/>
    <property type="molecule type" value="Genomic_DNA"/>
</dbReference>
<comment type="caution">
    <text evidence="2">The sequence shown here is derived from an EMBL/GenBank/DDBJ whole genome shotgun (WGS) entry which is preliminary data.</text>
</comment>
<name>A0A855XWB0_9BACL</name>
<evidence type="ECO:0000313" key="5">
    <source>
        <dbReference type="Proteomes" id="UP000248827"/>
    </source>
</evidence>
<dbReference type="AlphaFoldDB" id="A0A855XWB0"/>
<keyword evidence="1" id="KW-0472">Membrane</keyword>
<dbReference type="RefSeq" id="WP_109999121.1">
    <property type="nucleotide sequence ID" value="NZ_QGTZ01000004.1"/>
</dbReference>
<dbReference type="OrthoDB" id="2663880at2"/>
<evidence type="ECO:0000313" key="2">
    <source>
        <dbReference type="EMBL" id="PWW42043.1"/>
    </source>
</evidence>
<accession>A0A855XWB0</accession>
<keyword evidence="5" id="KW-1185">Reference proteome</keyword>
<organism evidence="2 4">
    <name type="scientific">Paenibacillus pabuli</name>
    <dbReference type="NCBI Taxonomy" id="1472"/>
    <lineage>
        <taxon>Bacteria</taxon>
        <taxon>Bacillati</taxon>
        <taxon>Bacillota</taxon>
        <taxon>Bacilli</taxon>
        <taxon>Bacillales</taxon>
        <taxon>Paenibacillaceae</taxon>
        <taxon>Paenibacillus</taxon>
    </lineage>
</organism>
<dbReference type="EMBL" id="QGTZ01000004">
    <property type="protein sequence ID" value="PWW42043.1"/>
    <property type="molecule type" value="Genomic_DNA"/>
</dbReference>
<feature type="transmembrane region" description="Helical" evidence="1">
    <location>
        <begin position="12"/>
        <end position="32"/>
    </location>
</feature>